<feature type="region of interest" description="Disordered" evidence="1">
    <location>
        <begin position="23"/>
        <end position="88"/>
    </location>
</feature>
<dbReference type="InterPro" id="IPR013899">
    <property type="entry name" value="DUF1771"/>
</dbReference>
<dbReference type="PANTHER" id="PTHR47417:SF1">
    <property type="entry name" value="SMR DOMAIN-CONTAINING PROTEIN YPL199C"/>
    <property type="match status" value="1"/>
</dbReference>
<evidence type="ECO:0000256" key="1">
    <source>
        <dbReference type="SAM" id="MobiDB-lite"/>
    </source>
</evidence>
<dbReference type="PROSITE" id="PS50828">
    <property type="entry name" value="SMR"/>
    <property type="match status" value="1"/>
</dbReference>
<accession>A0A4S4MVQ9</accession>
<dbReference type="Pfam" id="PF01713">
    <property type="entry name" value="Smr"/>
    <property type="match status" value="1"/>
</dbReference>
<organism evidence="3 4">
    <name type="scientific">Antrodiella citrinella</name>
    <dbReference type="NCBI Taxonomy" id="2447956"/>
    <lineage>
        <taxon>Eukaryota</taxon>
        <taxon>Fungi</taxon>
        <taxon>Dikarya</taxon>
        <taxon>Basidiomycota</taxon>
        <taxon>Agaricomycotina</taxon>
        <taxon>Agaricomycetes</taxon>
        <taxon>Polyporales</taxon>
        <taxon>Steccherinaceae</taxon>
        <taxon>Antrodiella</taxon>
    </lineage>
</organism>
<proteinExistence type="predicted"/>
<dbReference type="Pfam" id="PF08590">
    <property type="entry name" value="DUF1771"/>
    <property type="match status" value="1"/>
</dbReference>
<dbReference type="InterPro" id="IPR036063">
    <property type="entry name" value="Smr_dom_sf"/>
</dbReference>
<comment type="caution">
    <text evidence="3">The sequence shown here is derived from an EMBL/GenBank/DDBJ whole genome shotgun (WGS) entry which is preliminary data.</text>
</comment>
<dbReference type="Gene3D" id="3.30.1370.110">
    <property type="match status" value="1"/>
</dbReference>
<dbReference type="EMBL" id="SGPM01000081">
    <property type="protein sequence ID" value="THH30436.1"/>
    <property type="molecule type" value="Genomic_DNA"/>
</dbReference>
<protein>
    <recommendedName>
        <fullName evidence="2">Smr domain-containing protein</fullName>
    </recommendedName>
</protein>
<evidence type="ECO:0000313" key="3">
    <source>
        <dbReference type="EMBL" id="THH30436.1"/>
    </source>
</evidence>
<dbReference type="InterPro" id="IPR053020">
    <property type="entry name" value="Smr_domain_protein"/>
</dbReference>
<dbReference type="SUPFAM" id="SSF160443">
    <property type="entry name" value="SMR domain-like"/>
    <property type="match status" value="1"/>
</dbReference>
<keyword evidence="4" id="KW-1185">Reference proteome</keyword>
<dbReference type="Proteomes" id="UP000308730">
    <property type="component" value="Unassembled WGS sequence"/>
</dbReference>
<dbReference type="PANTHER" id="PTHR47417">
    <property type="entry name" value="SMR DOMAIN-CONTAINING PROTEIN YPL199C"/>
    <property type="match status" value="1"/>
</dbReference>
<dbReference type="OrthoDB" id="3231855at2759"/>
<name>A0A4S4MVQ9_9APHY</name>
<evidence type="ECO:0000313" key="4">
    <source>
        <dbReference type="Proteomes" id="UP000308730"/>
    </source>
</evidence>
<evidence type="ECO:0000259" key="2">
    <source>
        <dbReference type="PROSITE" id="PS50828"/>
    </source>
</evidence>
<dbReference type="InterPro" id="IPR002625">
    <property type="entry name" value="Smr_dom"/>
</dbReference>
<dbReference type="AlphaFoldDB" id="A0A4S4MVQ9"/>
<dbReference type="SMART" id="SM00463">
    <property type="entry name" value="SMR"/>
    <property type="match status" value="1"/>
</dbReference>
<dbReference type="SMART" id="SM01162">
    <property type="entry name" value="DUF1771"/>
    <property type="match status" value="1"/>
</dbReference>
<sequence>MGFFTTFIKGLIDIVCGGTSKRPQYQDAHVPPAHPHKHQAPSHPEGYTPPIEARPPKHERPPQAKPPSSSPRLKPYQRVDKNQVNHQQNEEYMSLRARANDAGDKMAQCFERSHQAYASGDKAGAKTLSVEGKKHQQDMEKLNREASEWIFGQNNMDSKQGEIDLHGLYVKEAISYTDQAIQNARRRGDSEVVLIVGKGLHSRGGIAKLKPAIEELMQKHSLVAQLDPQNTGVLIVTLNGPHSGAGKVMNPDDITRGIESRGEGCMIM</sequence>
<gene>
    <name evidence="3" type="ORF">EUX98_g3754</name>
</gene>
<reference evidence="3 4" key="1">
    <citation type="submission" date="2019-02" db="EMBL/GenBank/DDBJ databases">
        <title>Genome sequencing of the rare red list fungi Antrodiella citrinella (Flaviporus citrinellus).</title>
        <authorList>
            <person name="Buettner E."/>
            <person name="Kellner H."/>
        </authorList>
    </citation>
    <scope>NUCLEOTIDE SEQUENCE [LARGE SCALE GENOMIC DNA]</scope>
    <source>
        <strain evidence="3 4">DSM 108506</strain>
    </source>
</reference>
<feature type="domain" description="Smr" evidence="2">
    <location>
        <begin position="163"/>
        <end position="239"/>
    </location>
</feature>